<evidence type="ECO:0000313" key="3">
    <source>
        <dbReference type="Proteomes" id="UP000186922"/>
    </source>
</evidence>
<keyword evidence="3" id="KW-1185">Reference proteome</keyword>
<comment type="caution">
    <text evidence="2">The sequence shown here is derived from an EMBL/GenBank/DDBJ whole genome shotgun (WGS) entry which is preliminary data.</text>
</comment>
<name>A0A1D1VF52_RAMVA</name>
<evidence type="ECO:0000256" key="1">
    <source>
        <dbReference type="SAM" id="SignalP"/>
    </source>
</evidence>
<organism evidence="2 3">
    <name type="scientific">Ramazzottius varieornatus</name>
    <name type="common">Water bear</name>
    <name type="synonym">Tardigrade</name>
    <dbReference type="NCBI Taxonomy" id="947166"/>
    <lineage>
        <taxon>Eukaryota</taxon>
        <taxon>Metazoa</taxon>
        <taxon>Ecdysozoa</taxon>
        <taxon>Tardigrada</taxon>
        <taxon>Eutardigrada</taxon>
        <taxon>Parachela</taxon>
        <taxon>Hypsibioidea</taxon>
        <taxon>Ramazzottiidae</taxon>
        <taxon>Ramazzottius</taxon>
    </lineage>
</organism>
<accession>A0A1D1VF52</accession>
<dbReference type="EMBL" id="BDGG01000006">
    <property type="protein sequence ID" value="GAV00265.1"/>
    <property type="molecule type" value="Genomic_DNA"/>
</dbReference>
<evidence type="ECO:0008006" key="4">
    <source>
        <dbReference type="Google" id="ProtNLM"/>
    </source>
</evidence>
<proteinExistence type="predicted"/>
<sequence>MKQLVLLFVVITVVFARDISLTSRRKRQAVLENQLFPPQFFKSNGLILVSASSSDQARCQVIARGLAAPAGCFYVPLVRDTDGLAQNCQLQCPSIDIPFPLQSVGQLNSIVPDYLLNGQFNVIDNTINDRFVGDSFFLFTPATTTTIVPVAPTASAAVAITASTTTSTVAPGPGPVVVPPIVAPTPPTPDQVISACINIKGPPPTGCQYSGTGTVDANGVVTCGLDCIPPPFSGGCSATGSSRVVKCLCTNGPPGGGGANCAYLASGSNTPLVCPFTCAP</sequence>
<feature type="chain" id="PRO_5008898355" description="EGF-like domain-containing protein" evidence="1">
    <location>
        <begin position="17"/>
        <end position="280"/>
    </location>
</feature>
<reference evidence="2 3" key="1">
    <citation type="journal article" date="2016" name="Nat. Commun.">
        <title>Extremotolerant tardigrade genome and improved radiotolerance of human cultured cells by tardigrade-unique protein.</title>
        <authorList>
            <person name="Hashimoto T."/>
            <person name="Horikawa D.D."/>
            <person name="Saito Y."/>
            <person name="Kuwahara H."/>
            <person name="Kozuka-Hata H."/>
            <person name="Shin-I T."/>
            <person name="Minakuchi Y."/>
            <person name="Ohishi K."/>
            <person name="Motoyama A."/>
            <person name="Aizu T."/>
            <person name="Enomoto A."/>
            <person name="Kondo K."/>
            <person name="Tanaka S."/>
            <person name="Hara Y."/>
            <person name="Koshikawa S."/>
            <person name="Sagara H."/>
            <person name="Miura T."/>
            <person name="Yokobori S."/>
            <person name="Miyagawa K."/>
            <person name="Suzuki Y."/>
            <person name="Kubo T."/>
            <person name="Oyama M."/>
            <person name="Kohara Y."/>
            <person name="Fujiyama A."/>
            <person name="Arakawa K."/>
            <person name="Katayama T."/>
            <person name="Toyoda A."/>
            <person name="Kunieda T."/>
        </authorList>
    </citation>
    <scope>NUCLEOTIDE SEQUENCE [LARGE SCALE GENOMIC DNA]</scope>
    <source>
        <strain evidence="2 3">YOKOZUNA-1</strain>
    </source>
</reference>
<evidence type="ECO:0000313" key="2">
    <source>
        <dbReference type="EMBL" id="GAV00265.1"/>
    </source>
</evidence>
<protein>
    <recommendedName>
        <fullName evidence="4">EGF-like domain-containing protein</fullName>
    </recommendedName>
</protein>
<keyword evidence="1" id="KW-0732">Signal</keyword>
<dbReference type="AlphaFoldDB" id="A0A1D1VF52"/>
<dbReference type="Proteomes" id="UP000186922">
    <property type="component" value="Unassembled WGS sequence"/>
</dbReference>
<gene>
    <name evidence="2" type="primary">RvY_11140-1</name>
    <name evidence="2" type="synonym">RvY_11140.1</name>
    <name evidence="2" type="ORF">RvY_11140</name>
</gene>
<feature type="signal peptide" evidence="1">
    <location>
        <begin position="1"/>
        <end position="16"/>
    </location>
</feature>